<feature type="transmembrane region" description="Helical" evidence="7">
    <location>
        <begin position="151"/>
        <end position="177"/>
    </location>
</feature>
<feature type="transmembrane region" description="Helical" evidence="7">
    <location>
        <begin position="197"/>
        <end position="220"/>
    </location>
</feature>
<evidence type="ECO:0008006" key="9">
    <source>
        <dbReference type="Google" id="ProtNLM"/>
    </source>
</evidence>
<gene>
    <name evidence="8" type="ORF">A45J_1656</name>
</gene>
<dbReference type="InterPro" id="IPR030802">
    <property type="entry name" value="Permease_MalE"/>
</dbReference>
<dbReference type="NCBIfam" id="TIGR00056">
    <property type="entry name" value="MlaE family lipid ABC transporter permease subunit"/>
    <property type="match status" value="1"/>
</dbReference>
<dbReference type="PANTHER" id="PTHR30188:SF4">
    <property type="entry name" value="PROTEIN TRIGALACTOSYLDIACYLGLYCEROL 1, CHLOROPLASTIC"/>
    <property type="match status" value="1"/>
</dbReference>
<dbReference type="InterPro" id="IPR003453">
    <property type="entry name" value="ABC_MlaE_roteobac"/>
</dbReference>
<reference evidence="8" key="1">
    <citation type="submission" date="2019-10" db="EMBL/GenBank/DDBJ databases">
        <title>Metagenomic sequencing of thiosulfate-disproportionating enrichment culture.</title>
        <authorList>
            <person name="Umezawa K."/>
            <person name="Kojima H."/>
            <person name="Fukui M."/>
        </authorList>
    </citation>
    <scope>NUCLEOTIDE SEQUENCE</scope>
    <source>
        <strain evidence="8">45J</strain>
    </source>
</reference>
<proteinExistence type="inferred from homology"/>
<evidence type="ECO:0000256" key="7">
    <source>
        <dbReference type="SAM" id="Phobius"/>
    </source>
</evidence>
<comment type="caution">
    <text evidence="8">The sequence shown here is derived from an EMBL/GenBank/DDBJ whole genome shotgun (WGS) entry which is preliminary data.</text>
</comment>
<evidence type="ECO:0000256" key="3">
    <source>
        <dbReference type="ARBA" id="ARBA00022448"/>
    </source>
</evidence>
<accession>A0A5J4KWF2</accession>
<organism evidence="8">
    <name type="scientific">hot springs metagenome</name>
    <dbReference type="NCBI Taxonomy" id="433727"/>
    <lineage>
        <taxon>unclassified sequences</taxon>
        <taxon>metagenomes</taxon>
        <taxon>ecological metagenomes</taxon>
    </lineage>
</organism>
<keyword evidence="4 7" id="KW-0812">Transmembrane</keyword>
<evidence type="ECO:0000256" key="1">
    <source>
        <dbReference type="ARBA" id="ARBA00004141"/>
    </source>
</evidence>
<name>A0A5J4KWF2_9ZZZZ</name>
<protein>
    <recommendedName>
        <fullName evidence="9">ABC transporter permease</fullName>
    </recommendedName>
</protein>
<feature type="transmembrane region" description="Helical" evidence="7">
    <location>
        <begin position="49"/>
        <end position="73"/>
    </location>
</feature>
<evidence type="ECO:0000256" key="6">
    <source>
        <dbReference type="ARBA" id="ARBA00023136"/>
    </source>
</evidence>
<feature type="transmembrane region" description="Helical" evidence="7">
    <location>
        <begin position="236"/>
        <end position="259"/>
    </location>
</feature>
<evidence type="ECO:0000256" key="4">
    <source>
        <dbReference type="ARBA" id="ARBA00022692"/>
    </source>
</evidence>
<keyword evidence="6 7" id="KW-0472">Membrane</keyword>
<keyword evidence="3" id="KW-0813">Transport</keyword>
<dbReference type="GO" id="GO:0005548">
    <property type="term" value="F:phospholipid transporter activity"/>
    <property type="evidence" value="ECO:0007669"/>
    <property type="project" value="TreeGrafter"/>
</dbReference>
<dbReference type="Pfam" id="PF02405">
    <property type="entry name" value="MlaE"/>
    <property type="match status" value="1"/>
</dbReference>
<evidence type="ECO:0000256" key="2">
    <source>
        <dbReference type="ARBA" id="ARBA00007556"/>
    </source>
</evidence>
<sequence>MRQGSGVVMNRLKELIRDLQDLYMLSFKGVLNIFKRPFYFKDAIEQMDYAGAGSFFIIFIVALFVGMALSLQLSAELSRLGMKVYTGKVVGISVIRELGPVVAALVFTGRVGAGMASELGLMVLGHQVDTLRVFGIDPIKKLVTPRIVSSIIMLPALTIIGDAVSLFGGYYIAVFVSNQSGALYWSSIREELVFENVFSGAIKPFVFGYLIACICCYIGLSTKGGATGLRKSTTRAVVASIIMIIVSDFILTRVLLYVLGFSI</sequence>
<keyword evidence="5 7" id="KW-1133">Transmembrane helix</keyword>
<evidence type="ECO:0000313" key="8">
    <source>
        <dbReference type="EMBL" id="GER93898.1"/>
    </source>
</evidence>
<dbReference type="PANTHER" id="PTHR30188">
    <property type="entry name" value="ABC TRANSPORTER PERMEASE PROTEIN-RELATED"/>
    <property type="match status" value="1"/>
</dbReference>
<evidence type="ECO:0000256" key="5">
    <source>
        <dbReference type="ARBA" id="ARBA00022989"/>
    </source>
</evidence>
<comment type="subcellular location">
    <subcellularLocation>
        <location evidence="1">Membrane</location>
        <topology evidence="1">Multi-pass membrane protein</topology>
    </subcellularLocation>
</comment>
<dbReference type="AlphaFoldDB" id="A0A5J4KWF2"/>
<dbReference type="EMBL" id="BLAB01000001">
    <property type="protein sequence ID" value="GER93898.1"/>
    <property type="molecule type" value="Genomic_DNA"/>
</dbReference>
<dbReference type="GO" id="GO:0043190">
    <property type="term" value="C:ATP-binding cassette (ABC) transporter complex"/>
    <property type="evidence" value="ECO:0007669"/>
    <property type="project" value="InterPro"/>
</dbReference>
<comment type="similarity">
    <text evidence="2">Belongs to the MlaE permease family.</text>
</comment>